<dbReference type="GO" id="GO:0016020">
    <property type="term" value="C:membrane"/>
    <property type="evidence" value="ECO:0007669"/>
    <property type="project" value="UniProtKB-SubCell"/>
</dbReference>
<feature type="transmembrane region" description="Helical" evidence="6">
    <location>
        <begin position="39"/>
        <end position="59"/>
    </location>
</feature>
<evidence type="ECO:0000313" key="7">
    <source>
        <dbReference type="EMBL" id="MBB5211555.1"/>
    </source>
</evidence>
<dbReference type="Proteomes" id="UP000563601">
    <property type="component" value="Unassembled WGS sequence"/>
</dbReference>
<feature type="transmembrane region" description="Helical" evidence="6">
    <location>
        <begin position="200"/>
        <end position="220"/>
    </location>
</feature>
<dbReference type="InterPro" id="IPR012506">
    <property type="entry name" value="TMEM86B-like"/>
</dbReference>
<feature type="transmembrane region" description="Helical" evidence="6">
    <location>
        <begin position="16"/>
        <end position="33"/>
    </location>
</feature>
<keyword evidence="9" id="KW-1185">Reference proteome</keyword>
<evidence type="ECO:0000256" key="4">
    <source>
        <dbReference type="ARBA" id="ARBA00022989"/>
    </source>
</evidence>
<evidence type="ECO:0000256" key="2">
    <source>
        <dbReference type="ARBA" id="ARBA00007375"/>
    </source>
</evidence>
<evidence type="ECO:0000256" key="6">
    <source>
        <dbReference type="SAM" id="Phobius"/>
    </source>
</evidence>
<dbReference type="RefSeq" id="WP_161857043.1">
    <property type="nucleotide sequence ID" value="NZ_CP047491.1"/>
</dbReference>
<gene>
    <name evidence="8" type="ORF">GTQ55_01030</name>
    <name evidence="7" type="ORF">HNQ53_001773</name>
</gene>
<comment type="subcellular location">
    <subcellularLocation>
        <location evidence="1">Membrane</location>
        <topology evidence="1">Multi-pass membrane protein</topology>
    </subcellularLocation>
</comment>
<name>A0A6P1T7J9_9GAMM</name>
<organism evidence="7 10">
    <name type="scientific">Microbulbifer hydrolyticus</name>
    <dbReference type="NCBI Taxonomy" id="48074"/>
    <lineage>
        <taxon>Bacteria</taxon>
        <taxon>Pseudomonadati</taxon>
        <taxon>Pseudomonadota</taxon>
        <taxon>Gammaproteobacteria</taxon>
        <taxon>Cellvibrionales</taxon>
        <taxon>Microbulbiferaceae</taxon>
        <taxon>Microbulbifer</taxon>
    </lineage>
</organism>
<feature type="transmembrane region" description="Helical" evidence="6">
    <location>
        <begin position="121"/>
        <end position="140"/>
    </location>
</feature>
<dbReference type="OrthoDB" id="5592477at2"/>
<accession>A0A6P1T7J9</accession>
<comment type="similarity">
    <text evidence="2">Belongs to the TMEM86 family.</text>
</comment>
<evidence type="ECO:0000313" key="10">
    <source>
        <dbReference type="Proteomes" id="UP000563601"/>
    </source>
</evidence>
<dbReference type="GO" id="GO:0016787">
    <property type="term" value="F:hydrolase activity"/>
    <property type="evidence" value="ECO:0007669"/>
    <property type="project" value="TreeGrafter"/>
</dbReference>
<evidence type="ECO:0000256" key="5">
    <source>
        <dbReference type="ARBA" id="ARBA00023136"/>
    </source>
</evidence>
<dbReference type="PANTHER" id="PTHR31885">
    <property type="entry name" value="GH04784P"/>
    <property type="match status" value="1"/>
</dbReference>
<reference evidence="8 9" key="1">
    <citation type="submission" date="2020-01" db="EMBL/GenBank/DDBJ databases">
        <title>The possibility of degradation of plastic by Microbulbifer hydrolyticus IRE-31.</title>
        <authorList>
            <person name="Liu L."/>
        </authorList>
    </citation>
    <scope>NUCLEOTIDE SEQUENCE [LARGE SCALE GENOMIC DNA]</scope>
    <source>
        <strain evidence="8 9">IRE-31</strain>
    </source>
</reference>
<dbReference type="AlphaFoldDB" id="A0A6P1T7J9"/>
<feature type="transmembrane region" description="Helical" evidence="6">
    <location>
        <begin position="146"/>
        <end position="166"/>
    </location>
</feature>
<dbReference type="Proteomes" id="UP000464675">
    <property type="component" value="Chromosome"/>
</dbReference>
<evidence type="ECO:0000313" key="9">
    <source>
        <dbReference type="Proteomes" id="UP000464675"/>
    </source>
</evidence>
<keyword evidence="5 6" id="KW-0472">Membrane</keyword>
<evidence type="ECO:0000256" key="1">
    <source>
        <dbReference type="ARBA" id="ARBA00004141"/>
    </source>
</evidence>
<evidence type="ECO:0000313" key="8">
    <source>
        <dbReference type="EMBL" id="QHQ37705.1"/>
    </source>
</evidence>
<reference evidence="7 10" key="2">
    <citation type="submission" date="2020-08" db="EMBL/GenBank/DDBJ databases">
        <title>Genomic Encyclopedia of Type Strains, Phase IV (KMG-IV): sequencing the most valuable type-strain genomes for metagenomic binning, comparative biology and taxonomic classification.</title>
        <authorList>
            <person name="Goeker M."/>
        </authorList>
    </citation>
    <scope>NUCLEOTIDE SEQUENCE [LARGE SCALE GENOMIC DNA]</scope>
    <source>
        <strain evidence="7 10">DSM 11525</strain>
    </source>
</reference>
<proteinExistence type="inferred from homology"/>
<dbReference type="EMBL" id="CP047491">
    <property type="protein sequence ID" value="QHQ37705.1"/>
    <property type="molecule type" value="Genomic_DNA"/>
</dbReference>
<dbReference type="PANTHER" id="PTHR31885:SF6">
    <property type="entry name" value="GH04784P"/>
    <property type="match status" value="1"/>
</dbReference>
<keyword evidence="3 6" id="KW-0812">Transmembrane</keyword>
<feature type="transmembrane region" description="Helical" evidence="6">
    <location>
        <begin position="68"/>
        <end position="86"/>
    </location>
</feature>
<dbReference type="EMBL" id="JACHHR010000002">
    <property type="protein sequence ID" value="MBB5211555.1"/>
    <property type="molecule type" value="Genomic_DNA"/>
</dbReference>
<sequence>MLDAAMTTQPESSARNFPLIALFILGSVVYMGLDASGADALWMAALKIVPILALAALAARDLRGTGRALAVAALAFSATGDVLLAIPFNNHFVFGLGAFLLAQLTYAGNFLRAADASSRRFALRGTAVILAALLLARQVLPGAGELALPVVFYIVAIVIMALSAAAHRSGSSLLFAGAVTFMVSDALIAINRFVGPVPLAGTWIMLTYYGAQALLVFGLIRADLVVRRA</sequence>
<dbReference type="Pfam" id="PF07947">
    <property type="entry name" value="YhhN"/>
    <property type="match status" value="1"/>
</dbReference>
<evidence type="ECO:0000256" key="3">
    <source>
        <dbReference type="ARBA" id="ARBA00022692"/>
    </source>
</evidence>
<keyword evidence="4 6" id="KW-1133">Transmembrane helix</keyword>
<feature type="transmembrane region" description="Helical" evidence="6">
    <location>
        <begin position="173"/>
        <end position="194"/>
    </location>
</feature>
<protein>
    <submittedName>
        <fullName evidence="8">Lysoplasmalogenase</fullName>
    </submittedName>
    <submittedName>
        <fullName evidence="7">Membrane protein YhhN</fullName>
    </submittedName>
</protein>
<feature type="transmembrane region" description="Helical" evidence="6">
    <location>
        <begin position="92"/>
        <end position="109"/>
    </location>
</feature>